<dbReference type="Proteomes" id="UP000287247">
    <property type="component" value="Unassembled WGS sequence"/>
</dbReference>
<keyword evidence="2" id="KW-1185">Reference proteome</keyword>
<proteinExistence type="predicted"/>
<organism evidence="1 2">
    <name type="scientific">Aphanothece sacrum FPU1</name>
    <dbReference type="NCBI Taxonomy" id="1920663"/>
    <lineage>
        <taxon>Bacteria</taxon>
        <taxon>Bacillati</taxon>
        <taxon>Cyanobacteriota</taxon>
        <taxon>Cyanophyceae</taxon>
        <taxon>Oscillatoriophycideae</taxon>
        <taxon>Chroococcales</taxon>
        <taxon>Aphanothecaceae</taxon>
        <taxon>Aphanothece</taxon>
    </lineage>
</organism>
<evidence type="ECO:0000313" key="1">
    <source>
        <dbReference type="EMBL" id="GBF81199.1"/>
    </source>
</evidence>
<name>A0A401IIW8_APHSA</name>
<accession>A0A401IIW8</accession>
<dbReference type="EMBL" id="BDQK01000013">
    <property type="protein sequence ID" value="GBF81199.1"/>
    <property type="molecule type" value="Genomic_DNA"/>
</dbReference>
<gene>
    <name evidence="1" type="ORF">AsFPU1_2611</name>
</gene>
<protein>
    <submittedName>
        <fullName evidence="1">Uncharacterized protein</fullName>
    </submittedName>
</protein>
<evidence type="ECO:0000313" key="2">
    <source>
        <dbReference type="Proteomes" id="UP000287247"/>
    </source>
</evidence>
<sequence>MFYIEDGMINLIICEEITEIITYQEFISKLAIALKGLSVDIVIIVIVNANKNMV</sequence>
<comment type="caution">
    <text evidence="1">The sequence shown here is derived from an EMBL/GenBank/DDBJ whole genome shotgun (WGS) entry which is preliminary data.</text>
</comment>
<reference evidence="2" key="1">
    <citation type="submission" date="2017-05" db="EMBL/GenBank/DDBJ databases">
        <title>Physiological properties and genetic analysis related to exopolysaccharide production of fresh-water unicellular cyanobacterium Aphanothece sacrum, Suizenji Nori, that has been cultured as a food source in Japan.</title>
        <authorList>
            <person name="Kanesaki Y."/>
            <person name="Yoshikawa S."/>
            <person name="Ohki K."/>
        </authorList>
    </citation>
    <scope>NUCLEOTIDE SEQUENCE [LARGE SCALE GENOMIC DNA]</scope>
    <source>
        <strain evidence="2">FPU1</strain>
    </source>
</reference>
<dbReference type="AlphaFoldDB" id="A0A401IIW8"/>